<dbReference type="EMBL" id="JAPCXB010000191">
    <property type="protein sequence ID" value="KAJ1605171.1"/>
    <property type="molecule type" value="Genomic_DNA"/>
</dbReference>
<accession>A0ABQ8P207</accession>
<keyword evidence="2" id="KW-1185">Reference proteome</keyword>
<evidence type="ECO:0000313" key="2">
    <source>
        <dbReference type="Proteomes" id="UP001071777"/>
    </source>
</evidence>
<evidence type="ECO:0000313" key="1">
    <source>
        <dbReference type="EMBL" id="KAJ1605171.1"/>
    </source>
</evidence>
<protein>
    <submittedName>
        <fullName evidence="1">Uncharacterized protein</fullName>
    </submittedName>
</protein>
<name>A0ABQ8P207_9CRYT</name>
<dbReference type="Proteomes" id="UP001071777">
    <property type="component" value="Unassembled WGS sequence"/>
</dbReference>
<gene>
    <name evidence="1" type="ORF">OJ252_3546</name>
</gene>
<reference evidence="1" key="1">
    <citation type="submission" date="2022-10" db="EMBL/GenBank/DDBJ databases">
        <title>Adaptive evolution leads to modifications in subtelomeric GC content in a zoonotic Cryptosporidium species.</title>
        <authorList>
            <person name="Li J."/>
            <person name="Feng Y."/>
            <person name="Xiao L."/>
        </authorList>
    </citation>
    <scope>NUCLEOTIDE SEQUENCE</scope>
    <source>
        <strain evidence="1">25894</strain>
    </source>
</reference>
<organism evidence="1 2">
    <name type="scientific">Cryptosporidium canis</name>
    <dbReference type="NCBI Taxonomy" id="195482"/>
    <lineage>
        <taxon>Eukaryota</taxon>
        <taxon>Sar</taxon>
        <taxon>Alveolata</taxon>
        <taxon>Apicomplexa</taxon>
        <taxon>Conoidasida</taxon>
        <taxon>Coccidia</taxon>
        <taxon>Eucoccidiorida</taxon>
        <taxon>Eimeriorina</taxon>
        <taxon>Cryptosporidiidae</taxon>
        <taxon>Cryptosporidium</taxon>
    </lineage>
</organism>
<sequence>MARTSCWESAPLTRNSARSELSSSRVPQVELGLGGAGGLHRAVLEEGAGLVALVEDLLGEDKVLGQVEVGRGFVGPVKSESAEGHVRQAVDLDQGLALGVEDEEAQSAPGDGKDVLHPGVGQALVRVPGGVLRVCDEIHQRYGGFRGGVQSVDLVLGGPERGIEPDLVSLGEGSPGNGSVDSSAGDVHAQLALVQNLAEPGNCCGGCGRRGDSPWNTLSIGELEDAVDAACTGLRHSSPTGWPDQVEPQTG</sequence>
<proteinExistence type="predicted"/>
<comment type="caution">
    <text evidence="1">The sequence shown here is derived from an EMBL/GenBank/DDBJ whole genome shotgun (WGS) entry which is preliminary data.</text>
</comment>